<keyword evidence="5 7" id="KW-0482">Metalloprotease</keyword>
<keyword evidence="1 7" id="KW-0645">Protease</keyword>
<dbReference type="EC" id="3.4.24.-" evidence="7"/>
<feature type="active site" evidence="6">
    <location>
        <position position="141"/>
    </location>
</feature>
<dbReference type="GO" id="GO:0008270">
    <property type="term" value="F:zinc ion binding"/>
    <property type="evidence" value="ECO:0007669"/>
    <property type="project" value="InterPro"/>
</dbReference>
<name>A0AAE1NXA7_9EUCA</name>
<evidence type="ECO:0000256" key="7">
    <source>
        <dbReference type="RuleBase" id="RU361183"/>
    </source>
</evidence>
<dbReference type="PRINTS" id="PR00480">
    <property type="entry name" value="ASTACIN"/>
</dbReference>
<dbReference type="PANTHER" id="PTHR10127:SF780">
    <property type="entry name" value="METALLOENDOPEPTIDASE"/>
    <property type="match status" value="1"/>
</dbReference>
<gene>
    <name evidence="9" type="ORF">Pmani_030450</name>
</gene>
<evidence type="ECO:0000256" key="2">
    <source>
        <dbReference type="ARBA" id="ARBA00022723"/>
    </source>
</evidence>
<evidence type="ECO:0000256" key="6">
    <source>
        <dbReference type="PROSITE-ProRule" id="PRU01211"/>
    </source>
</evidence>
<evidence type="ECO:0000256" key="4">
    <source>
        <dbReference type="ARBA" id="ARBA00022833"/>
    </source>
</evidence>
<dbReference type="Pfam" id="PF01400">
    <property type="entry name" value="Astacin"/>
    <property type="match status" value="1"/>
</dbReference>
<accession>A0AAE1NXA7</accession>
<dbReference type="Proteomes" id="UP001292094">
    <property type="component" value="Unassembled WGS sequence"/>
</dbReference>
<dbReference type="PROSITE" id="PS51864">
    <property type="entry name" value="ASTACIN"/>
    <property type="match status" value="1"/>
</dbReference>
<protein>
    <recommendedName>
        <fullName evidence="7">Metalloendopeptidase</fullName>
        <ecNumber evidence="7">3.4.24.-</ecNumber>
    </recommendedName>
</protein>
<feature type="non-terminal residue" evidence="9">
    <location>
        <position position="1"/>
    </location>
</feature>
<sequence length="144" mass="15721">MGSVWFIRDVLLCVLVLVLVAGYFEGDIVVDSKDHLLQIVRGDPEGQMSAIKNPQRTWPNGVIPYVISSTYSSSERGIIGQAMAEFAAKTCLRFIPRTSSHRDYIHILRGRGCSSNVGRAGGQQVVSLGTGCVHKGVVVHELMH</sequence>
<dbReference type="AlphaFoldDB" id="A0AAE1NXA7"/>
<keyword evidence="3 7" id="KW-0378">Hydrolase</keyword>
<evidence type="ECO:0000259" key="8">
    <source>
        <dbReference type="PROSITE" id="PS51864"/>
    </source>
</evidence>
<dbReference type="InterPro" id="IPR006026">
    <property type="entry name" value="Peptidase_Metallo"/>
</dbReference>
<keyword evidence="10" id="KW-1185">Reference proteome</keyword>
<evidence type="ECO:0000256" key="1">
    <source>
        <dbReference type="ARBA" id="ARBA00022670"/>
    </source>
</evidence>
<dbReference type="Gene3D" id="3.40.390.10">
    <property type="entry name" value="Collagenase (Catalytic Domain)"/>
    <property type="match status" value="1"/>
</dbReference>
<dbReference type="InterPro" id="IPR001506">
    <property type="entry name" value="Peptidase_M12A"/>
</dbReference>
<comment type="caution">
    <text evidence="6">Lacks conserved residue(s) required for the propagation of feature annotation.</text>
</comment>
<dbReference type="GO" id="GO:0004222">
    <property type="term" value="F:metalloendopeptidase activity"/>
    <property type="evidence" value="ECO:0007669"/>
    <property type="project" value="UniProtKB-UniRule"/>
</dbReference>
<dbReference type="SUPFAM" id="SSF55486">
    <property type="entry name" value="Metalloproteases ('zincins'), catalytic domain"/>
    <property type="match status" value="1"/>
</dbReference>
<evidence type="ECO:0000313" key="9">
    <source>
        <dbReference type="EMBL" id="KAK4297101.1"/>
    </source>
</evidence>
<dbReference type="EMBL" id="JAWZYT010003714">
    <property type="protein sequence ID" value="KAK4297101.1"/>
    <property type="molecule type" value="Genomic_DNA"/>
</dbReference>
<keyword evidence="2 7" id="KW-0479">Metal-binding</keyword>
<evidence type="ECO:0000256" key="3">
    <source>
        <dbReference type="ARBA" id="ARBA00022801"/>
    </source>
</evidence>
<reference evidence="9" key="1">
    <citation type="submission" date="2023-11" db="EMBL/GenBank/DDBJ databases">
        <title>Genome assemblies of two species of porcelain crab, Petrolisthes cinctipes and Petrolisthes manimaculis (Anomura: Porcellanidae).</title>
        <authorList>
            <person name="Angst P."/>
        </authorList>
    </citation>
    <scope>NUCLEOTIDE SEQUENCE</scope>
    <source>
        <strain evidence="9">PB745_02</strain>
        <tissue evidence="9">Gill</tissue>
    </source>
</reference>
<proteinExistence type="predicted"/>
<feature type="domain" description="Peptidase M12A" evidence="8">
    <location>
        <begin position="49"/>
        <end position="144"/>
    </location>
</feature>
<dbReference type="InterPro" id="IPR024079">
    <property type="entry name" value="MetalloPept_cat_dom_sf"/>
</dbReference>
<dbReference type="SMART" id="SM00235">
    <property type="entry name" value="ZnMc"/>
    <property type="match status" value="1"/>
</dbReference>
<evidence type="ECO:0000256" key="5">
    <source>
        <dbReference type="ARBA" id="ARBA00023049"/>
    </source>
</evidence>
<organism evidence="9 10">
    <name type="scientific">Petrolisthes manimaculis</name>
    <dbReference type="NCBI Taxonomy" id="1843537"/>
    <lineage>
        <taxon>Eukaryota</taxon>
        <taxon>Metazoa</taxon>
        <taxon>Ecdysozoa</taxon>
        <taxon>Arthropoda</taxon>
        <taxon>Crustacea</taxon>
        <taxon>Multicrustacea</taxon>
        <taxon>Malacostraca</taxon>
        <taxon>Eumalacostraca</taxon>
        <taxon>Eucarida</taxon>
        <taxon>Decapoda</taxon>
        <taxon>Pleocyemata</taxon>
        <taxon>Anomura</taxon>
        <taxon>Galatheoidea</taxon>
        <taxon>Porcellanidae</taxon>
        <taxon>Petrolisthes</taxon>
    </lineage>
</organism>
<comment type="caution">
    <text evidence="9">The sequence shown here is derived from an EMBL/GenBank/DDBJ whole genome shotgun (WGS) entry which is preliminary data.</text>
</comment>
<keyword evidence="4 7" id="KW-0862">Zinc</keyword>
<comment type="cofactor">
    <cofactor evidence="7">
        <name>Zn(2+)</name>
        <dbReference type="ChEBI" id="CHEBI:29105"/>
    </cofactor>
    <text evidence="7">Binds 1 zinc ion per subunit.</text>
</comment>
<dbReference type="PANTHER" id="PTHR10127">
    <property type="entry name" value="DISCOIDIN, CUB, EGF, LAMININ , AND ZINC METALLOPROTEASE DOMAIN CONTAINING"/>
    <property type="match status" value="1"/>
</dbReference>
<evidence type="ECO:0000313" key="10">
    <source>
        <dbReference type="Proteomes" id="UP001292094"/>
    </source>
</evidence>
<dbReference type="GO" id="GO:0006508">
    <property type="term" value="P:proteolysis"/>
    <property type="evidence" value="ECO:0007669"/>
    <property type="project" value="UniProtKB-KW"/>
</dbReference>